<keyword evidence="1" id="KW-0472">Membrane</keyword>
<dbReference type="AlphaFoldDB" id="A0A1B7L4K2"/>
<proteinExistence type="predicted"/>
<gene>
    <name evidence="2" type="ORF">A9B99_07195</name>
</gene>
<evidence type="ECO:0000313" key="2">
    <source>
        <dbReference type="EMBL" id="OAT77091.1"/>
    </source>
</evidence>
<dbReference type="EMBL" id="LYRP01000012">
    <property type="protein sequence ID" value="OAT77091.1"/>
    <property type="molecule type" value="Genomic_DNA"/>
</dbReference>
<accession>A0A1B7L4K2</accession>
<organism evidence="2 3">
    <name type="scientific">Mangrovibacter phragmitis</name>
    <dbReference type="NCBI Taxonomy" id="1691903"/>
    <lineage>
        <taxon>Bacteria</taxon>
        <taxon>Pseudomonadati</taxon>
        <taxon>Pseudomonadota</taxon>
        <taxon>Gammaproteobacteria</taxon>
        <taxon>Enterobacterales</taxon>
        <taxon>Enterobacteriaceae</taxon>
        <taxon>Mangrovibacter</taxon>
    </lineage>
</organism>
<keyword evidence="3" id="KW-1185">Reference proteome</keyword>
<comment type="caution">
    <text evidence="2">The sequence shown here is derived from an EMBL/GenBank/DDBJ whole genome shotgun (WGS) entry which is preliminary data.</text>
</comment>
<protein>
    <submittedName>
        <fullName evidence="2">Uncharacterized protein</fullName>
    </submittedName>
</protein>
<evidence type="ECO:0000313" key="3">
    <source>
        <dbReference type="Proteomes" id="UP000078225"/>
    </source>
</evidence>
<evidence type="ECO:0000256" key="1">
    <source>
        <dbReference type="SAM" id="Phobius"/>
    </source>
</evidence>
<dbReference type="STRING" id="1691903.A9B99_07195"/>
<feature type="transmembrane region" description="Helical" evidence="1">
    <location>
        <begin position="6"/>
        <end position="28"/>
    </location>
</feature>
<reference evidence="3" key="1">
    <citation type="submission" date="2016-05" db="EMBL/GenBank/DDBJ databases">
        <authorList>
            <person name="Behera P."/>
            <person name="Vaishampayan P."/>
            <person name="Singh N."/>
            <person name="Raina V."/>
            <person name="Suar M."/>
            <person name="Pattnaik A."/>
            <person name="Rastogi G."/>
        </authorList>
    </citation>
    <scope>NUCLEOTIDE SEQUENCE [LARGE SCALE GENOMIC DNA]</scope>
    <source>
        <strain evidence="3">MP23</strain>
    </source>
</reference>
<name>A0A1B7L4K2_9ENTR</name>
<sequence>MPANIRFYFFFIGIFFMYNTTATEFIYVPRLPRTSRDGVIFVQFSRLPARYLNNVKNAGYIF</sequence>
<keyword evidence="1" id="KW-1133">Transmembrane helix</keyword>
<dbReference type="Proteomes" id="UP000078225">
    <property type="component" value="Unassembled WGS sequence"/>
</dbReference>
<keyword evidence="1" id="KW-0812">Transmembrane</keyword>